<organism evidence="2 3">
    <name type="scientific">Synaphobranchus kaupii</name>
    <name type="common">Kaup's arrowtooth eel</name>
    <dbReference type="NCBI Taxonomy" id="118154"/>
    <lineage>
        <taxon>Eukaryota</taxon>
        <taxon>Metazoa</taxon>
        <taxon>Chordata</taxon>
        <taxon>Craniata</taxon>
        <taxon>Vertebrata</taxon>
        <taxon>Euteleostomi</taxon>
        <taxon>Actinopterygii</taxon>
        <taxon>Neopterygii</taxon>
        <taxon>Teleostei</taxon>
        <taxon>Anguilliformes</taxon>
        <taxon>Synaphobranchidae</taxon>
        <taxon>Synaphobranchus</taxon>
    </lineage>
</organism>
<feature type="compositionally biased region" description="Basic and acidic residues" evidence="1">
    <location>
        <begin position="113"/>
        <end position="124"/>
    </location>
</feature>
<protein>
    <submittedName>
        <fullName evidence="2">Uncharacterized protein</fullName>
    </submittedName>
</protein>
<reference evidence="2" key="1">
    <citation type="journal article" date="2023" name="Science">
        <title>Genome structures resolve the early diversification of teleost fishes.</title>
        <authorList>
            <person name="Parey E."/>
            <person name="Louis A."/>
            <person name="Montfort J."/>
            <person name="Bouchez O."/>
            <person name="Roques C."/>
            <person name="Iampietro C."/>
            <person name="Lluch J."/>
            <person name="Castinel A."/>
            <person name="Donnadieu C."/>
            <person name="Desvignes T."/>
            <person name="Floi Bucao C."/>
            <person name="Jouanno E."/>
            <person name="Wen M."/>
            <person name="Mejri S."/>
            <person name="Dirks R."/>
            <person name="Jansen H."/>
            <person name="Henkel C."/>
            <person name="Chen W.J."/>
            <person name="Zahm M."/>
            <person name="Cabau C."/>
            <person name="Klopp C."/>
            <person name="Thompson A.W."/>
            <person name="Robinson-Rechavi M."/>
            <person name="Braasch I."/>
            <person name="Lecointre G."/>
            <person name="Bobe J."/>
            <person name="Postlethwait J.H."/>
            <person name="Berthelot C."/>
            <person name="Roest Crollius H."/>
            <person name="Guiguen Y."/>
        </authorList>
    </citation>
    <scope>NUCLEOTIDE SEQUENCE</scope>
    <source>
        <strain evidence="2">WJC10195</strain>
    </source>
</reference>
<feature type="region of interest" description="Disordered" evidence="1">
    <location>
        <begin position="41"/>
        <end position="128"/>
    </location>
</feature>
<keyword evidence="3" id="KW-1185">Reference proteome</keyword>
<evidence type="ECO:0000313" key="3">
    <source>
        <dbReference type="Proteomes" id="UP001152622"/>
    </source>
</evidence>
<dbReference type="EMBL" id="JAINUF010000019">
    <property type="protein sequence ID" value="KAJ8337343.1"/>
    <property type="molecule type" value="Genomic_DNA"/>
</dbReference>
<evidence type="ECO:0000313" key="2">
    <source>
        <dbReference type="EMBL" id="KAJ8337343.1"/>
    </source>
</evidence>
<name>A0A9Q1EEI8_SYNKA</name>
<dbReference type="AlphaFoldDB" id="A0A9Q1EEI8"/>
<evidence type="ECO:0000256" key="1">
    <source>
        <dbReference type="SAM" id="MobiDB-lite"/>
    </source>
</evidence>
<accession>A0A9Q1EEI8</accession>
<dbReference type="Proteomes" id="UP001152622">
    <property type="component" value="Chromosome 19"/>
</dbReference>
<feature type="compositionally biased region" description="Pro residues" evidence="1">
    <location>
        <begin position="62"/>
        <end position="74"/>
    </location>
</feature>
<proteinExistence type="predicted"/>
<gene>
    <name evidence="2" type="ORF">SKAU_G00385630</name>
</gene>
<sequence length="160" mass="17282">MGSRAGTCHLLLKVLLPVEETAWLRRRPADALEITVCAQAGSRPRGAGHRPGPCQGEGKEPSPVPPHPSLPPPLNRSAPLSLSVTMNRGPRGRRDPVEPVLSSMAQIPPRSGHAREGTHQDHSHSWNQQQPCPLKANMTGVADDFLALSKCRTLLGPRTR</sequence>
<comment type="caution">
    <text evidence="2">The sequence shown here is derived from an EMBL/GenBank/DDBJ whole genome shotgun (WGS) entry which is preliminary data.</text>
</comment>